<gene>
    <name evidence="1" type="ORF">CBR_g44363</name>
</gene>
<keyword evidence="2" id="KW-1185">Reference proteome</keyword>
<evidence type="ECO:0000313" key="1">
    <source>
        <dbReference type="EMBL" id="GBG86907.1"/>
    </source>
</evidence>
<dbReference type="Gramene" id="GBG86907">
    <property type="protein sequence ID" value="GBG86907"/>
    <property type="gene ID" value="CBR_g44363"/>
</dbReference>
<reference evidence="1 2" key="1">
    <citation type="journal article" date="2018" name="Cell">
        <title>The Chara Genome: Secondary Complexity and Implications for Plant Terrestrialization.</title>
        <authorList>
            <person name="Nishiyama T."/>
            <person name="Sakayama H."/>
            <person name="Vries J.D."/>
            <person name="Buschmann H."/>
            <person name="Saint-Marcoux D."/>
            <person name="Ullrich K.K."/>
            <person name="Haas F.B."/>
            <person name="Vanderstraeten L."/>
            <person name="Becker D."/>
            <person name="Lang D."/>
            <person name="Vosolsobe S."/>
            <person name="Rombauts S."/>
            <person name="Wilhelmsson P.K.I."/>
            <person name="Janitza P."/>
            <person name="Kern R."/>
            <person name="Heyl A."/>
            <person name="Rumpler F."/>
            <person name="Villalobos L.I.A.C."/>
            <person name="Clay J.M."/>
            <person name="Skokan R."/>
            <person name="Toyoda A."/>
            <person name="Suzuki Y."/>
            <person name="Kagoshima H."/>
            <person name="Schijlen E."/>
            <person name="Tajeshwar N."/>
            <person name="Catarino B."/>
            <person name="Hetherington A.J."/>
            <person name="Saltykova A."/>
            <person name="Bonnot C."/>
            <person name="Breuninger H."/>
            <person name="Symeonidi A."/>
            <person name="Radhakrishnan G.V."/>
            <person name="Van Nieuwerburgh F."/>
            <person name="Deforce D."/>
            <person name="Chang C."/>
            <person name="Karol K.G."/>
            <person name="Hedrich R."/>
            <person name="Ulvskov P."/>
            <person name="Glockner G."/>
            <person name="Delwiche C.F."/>
            <person name="Petrasek J."/>
            <person name="Van de Peer Y."/>
            <person name="Friml J."/>
            <person name="Beilby M."/>
            <person name="Dolan L."/>
            <person name="Kohara Y."/>
            <person name="Sugano S."/>
            <person name="Fujiyama A."/>
            <person name="Delaux P.-M."/>
            <person name="Quint M."/>
            <person name="TheiBen G."/>
            <person name="Hagemann M."/>
            <person name="Harholt J."/>
            <person name="Dunand C."/>
            <person name="Zachgo S."/>
            <person name="Langdale J."/>
            <person name="Maumus F."/>
            <person name="Straeten D.V.D."/>
            <person name="Gould S.B."/>
            <person name="Rensing S.A."/>
        </authorList>
    </citation>
    <scope>NUCLEOTIDE SEQUENCE [LARGE SCALE GENOMIC DNA]</scope>
    <source>
        <strain evidence="1 2">S276</strain>
    </source>
</reference>
<proteinExistence type="predicted"/>
<name>A0A388LX53_CHABU</name>
<dbReference type="AlphaFoldDB" id="A0A388LX53"/>
<dbReference type="EMBL" id="BFEA01000586">
    <property type="protein sequence ID" value="GBG86907.1"/>
    <property type="molecule type" value="Genomic_DNA"/>
</dbReference>
<sequence length="361" mass="41383">MSRKYVLGAKDMAEEDLLVETSIGDEILMKEKSFVELWNAVSEFHADLIPPISQVGCGSEPDTHEDDDLPLTEEERAFHAKFVAESSAQMTIGLAKEKMKDVNKFTRNAFLPIAPPRWIESKVKEKKDKIWEFETFNHSVPIGVNAYKLLASLSEEEVNLCQERALNENTEIIKGPYPWTADAMMLPKVGQFDPLKCNASSTTLAVRGFYPPKGQTALAELKRIWNAGRPYLKCRCVELEKGDCKTNITWFDQVLWYLLANPDLLFPEAPTLHARVRAMKSLLRKTWRTPVLASVVFFFMREIMVKMAHAVVHNPTVRQEKILDDEVLMLRKFPRKMAALILPDKYLNNLSKRRRPTMRDA</sequence>
<dbReference type="Proteomes" id="UP000265515">
    <property type="component" value="Unassembled WGS sequence"/>
</dbReference>
<accession>A0A388LX53</accession>
<protein>
    <submittedName>
        <fullName evidence="1">Uncharacterized protein</fullName>
    </submittedName>
</protein>
<organism evidence="1 2">
    <name type="scientific">Chara braunii</name>
    <name type="common">Braun's stonewort</name>
    <dbReference type="NCBI Taxonomy" id="69332"/>
    <lineage>
        <taxon>Eukaryota</taxon>
        <taxon>Viridiplantae</taxon>
        <taxon>Streptophyta</taxon>
        <taxon>Charophyceae</taxon>
        <taxon>Charales</taxon>
        <taxon>Characeae</taxon>
        <taxon>Chara</taxon>
    </lineage>
</organism>
<comment type="caution">
    <text evidence="1">The sequence shown here is derived from an EMBL/GenBank/DDBJ whole genome shotgun (WGS) entry which is preliminary data.</text>
</comment>
<evidence type="ECO:0000313" key="2">
    <source>
        <dbReference type="Proteomes" id="UP000265515"/>
    </source>
</evidence>